<dbReference type="PANTHER" id="PTHR14234">
    <property type="entry name" value="RIM BINDING PROTEIN-RELATED"/>
    <property type="match status" value="1"/>
</dbReference>
<feature type="compositionally biased region" description="Polar residues" evidence="5">
    <location>
        <begin position="1369"/>
        <end position="1385"/>
    </location>
</feature>
<evidence type="ECO:0000256" key="3">
    <source>
        <dbReference type="ARBA" id="ARBA00022737"/>
    </source>
</evidence>
<feature type="compositionally biased region" description="Polar residues" evidence="5">
    <location>
        <begin position="140"/>
        <end position="152"/>
    </location>
</feature>
<evidence type="ECO:0000259" key="7">
    <source>
        <dbReference type="PROSITE" id="PS50853"/>
    </source>
</evidence>
<dbReference type="Proteomes" id="UP001549921">
    <property type="component" value="Unassembled WGS sequence"/>
</dbReference>
<dbReference type="FunFam" id="2.60.40.10:FF:000072">
    <property type="entry name" value="RIMS-binding protein 2 isoform X1"/>
    <property type="match status" value="1"/>
</dbReference>
<evidence type="ECO:0000256" key="5">
    <source>
        <dbReference type="SAM" id="MobiDB-lite"/>
    </source>
</evidence>
<dbReference type="InterPro" id="IPR036116">
    <property type="entry name" value="FN3_sf"/>
</dbReference>
<feature type="compositionally biased region" description="Basic and acidic residues" evidence="5">
    <location>
        <begin position="19"/>
        <end position="35"/>
    </location>
</feature>
<proteinExistence type="inferred from homology"/>
<evidence type="ECO:0000256" key="1">
    <source>
        <dbReference type="ARBA" id="ARBA00010749"/>
    </source>
</evidence>
<comment type="caution">
    <text evidence="8">The sequence shown here is derived from an EMBL/GenBank/DDBJ whole genome shotgun (WGS) entry which is preliminary data.</text>
</comment>
<keyword evidence="2 4" id="KW-0728">SH3 domain</keyword>
<feature type="compositionally biased region" description="Gly residues" evidence="5">
    <location>
        <begin position="1276"/>
        <end position="1301"/>
    </location>
</feature>
<feature type="compositionally biased region" description="Low complexity" evidence="5">
    <location>
        <begin position="1415"/>
        <end position="1430"/>
    </location>
</feature>
<feature type="region of interest" description="Disordered" evidence="5">
    <location>
        <begin position="1"/>
        <end position="35"/>
    </location>
</feature>
<evidence type="ECO:0000259" key="6">
    <source>
        <dbReference type="PROSITE" id="PS50002"/>
    </source>
</evidence>
<dbReference type="SUPFAM" id="SSF49265">
    <property type="entry name" value="Fibronectin type III"/>
    <property type="match status" value="2"/>
</dbReference>
<dbReference type="SMART" id="SM00060">
    <property type="entry name" value="FN3"/>
    <property type="match status" value="3"/>
</dbReference>
<feature type="region of interest" description="Disordered" evidence="5">
    <location>
        <begin position="93"/>
        <end position="112"/>
    </location>
</feature>
<dbReference type="PANTHER" id="PTHR14234:SF19">
    <property type="entry name" value="RIM-BINDING PROTEIN, ISOFORM F"/>
    <property type="match status" value="1"/>
</dbReference>
<feature type="compositionally biased region" description="Pro residues" evidence="5">
    <location>
        <begin position="1302"/>
        <end position="1315"/>
    </location>
</feature>
<dbReference type="CDD" id="cd12013">
    <property type="entry name" value="SH3_RIM-BP_3"/>
    <property type="match status" value="1"/>
</dbReference>
<feature type="domain" description="SH3" evidence="6">
    <location>
        <begin position="472"/>
        <end position="543"/>
    </location>
</feature>
<feature type="compositionally biased region" description="Low complexity" evidence="5">
    <location>
        <begin position="905"/>
        <end position="916"/>
    </location>
</feature>
<feature type="compositionally biased region" description="Polar residues" evidence="5">
    <location>
        <begin position="1265"/>
        <end position="1274"/>
    </location>
</feature>
<feature type="domain" description="Fibronectin type-III" evidence="7">
    <location>
        <begin position="692"/>
        <end position="774"/>
    </location>
</feature>
<feature type="compositionally biased region" description="Low complexity" evidence="5">
    <location>
        <begin position="992"/>
        <end position="1006"/>
    </location>
</feature>
<feature type="region of interest" description="Disordered" evidence="5">
    <location>
        <begin position="139"/>
        <end position="167"/>
    </location>
</feature>
<dbReference type="Pfam" id="PF14604">
    <property type="entry name" value="SH3_9"/>
    <property type="match status" value="1"/>
</dbReference>
<dbReference type="FunFam" id="2.30.30.40:FF:000016">
    <property type="entry name" value="RIMS-binding protein 2 isoform X2"/>
    <property type="match status" value="1"/>
</dbReference>
<feature type="compositionally biased region" description="Low complexity" evidence="5">
    <location>
        <begin position="1029"/>
        <end position="1045"/>
    </location>
</feature>
<dbReference type="PROSITE" id="PS50853">
    <property type="entry name" value="FN3"/>
    <property type="match status" value="3"/>
</dbReference>
<feature type="compositionally biased region" description="Low complexity" evidence="5">
    <location>
        <begin position="1351"/>
        <end position="1368"/>
    </location>
</feature>
<feature type="compositionally biased region" description="Polar residues" evidence="5">
    <location>
        <begin position="1339"/>
        <end position="1350"/>
    </location>
</feature>
<feature type="region of interest" description="Disordered" evidence="5">
    <location>
        <begin position="977"/>
        <end position="1102"/>
    </location>
</feature>
<dbReference type="SUPFAM" id="SSF50044">
    <property type="entry name" value="SH3-domain"/>
    <property type="match status" value="3"/>
</dbReference>
<accession>A0ABD0SEZ8</accession>
<evidence type="ECO:0000313" key="9">
    <source>
        <dbReference type="Proteomes" id="UP001549921"/>
    </source>
</evidence>
<dbReference type="InterPro" id="IPR003961">
    <property type="entry name" value="FN3_dom"/>
</dbReference>
<dbReference type="InterPro" id="IPR057884">
    <property type="entry name" value="FN3_RIM-BP1/2/3"/>
</dbReference>
<name>A0ABD0SEZ8_LOXSC</name>
<dbReference type="PROSITE" id="PS50002">
    <property type="entry name" value="SH3"/>
    <property type="match status" value="3"/>
</dbReference>
<dbReference type="Pfam" id="PF07653">
    <property type="entry name" value="SH3_2"/>
    <property type="match status" value="1"/>
</dbReference>
<feature type="compositionally biased region" description="Gly residues" evidence="5">
    <location>
        <begin position="1"/>
        <end position="16"/>
    </location>
</feature>
<feature type="domain" description="Fibronectin type-III" evidence="7">
    <location>
        <begin position="788"/>
        <end position="883"/>
    </location>
</feature>
<reference evidence="8 9" key="1">
    <citation type="submission" date="2024-06" db="EMBL/GenBank/DDBJ databases">
        <title>A chromosome-level genome assembly of beet webworm, Loxostege sticticalis.</title>
        <authorList>
            <person name="Zhang Y."/>
        </authorList>
    </citation>
    <scope>NUCLEOTIDE SEQUENCE [LARGE SCALE GENOMIC DNA]</scope>
    <source>
        <strain evidence="8">AQ028</strain>
        <tissue evidence="8">Male pupae</tissue>
    </source>
</reference>
<dbReference type="Gene3D" id="2.30.30.40">
    <property type="entry name" value="SH3 Domains"/>
    <property type="match status" value="3"/>
</dbReference>
<feature type="region of interest" description="Disordered" evidence="5">
    <location>
        <begin position="861"/>
        <end position="918"/>
    </location>
</feature>
<feature type="region of interest" description="Disordered" evidence="5">
    <location>
        <begin position="1265"/>
        <end position="1389"/>
    </location>
</feature>
<dbReference type="FunFam" id="2.30.30.40:FF:000023">
    <property type="entry name" value="RIMS-binding protein 2 isoform F"/>
    <property type="match status" value="1"/>
</dbReference>
<dbReference type="CDD" id="cd12012">
    <property type="entry name" value="SH3_RIM-BP_2"/>
    <property type="match status" value="1"/>
</dbReference>
<feature type="domain" description="SH3" evidence="6">
    <location>
        <begin position="1198"/>
        <end position="1265"/>
    </location>
</feature>
<dbReference type="InterPro" id="IPR035755">
    <property type="entry name" value="RIM-BP_SH3_3"/>
</dbReference>
<comment type="similarity">
    <text evidence="1">Belongs to the RIMBP family.</text>
</comment>
<dbReference type="FunFam" id="2.60.40.10:FF:001380">
    <property type="entry name" value="Peripheral-type benzodiazepine receptor-associated protein 1"/>
    <property type="match status" value="1"/>
</dbReference>
<dbReference type="InterPro" id="IPR040325">
    <property type="entry name" value="RIMBP1/2/3"/>
</dbReference>
<organism evidence="8 9">
    <name type="scientific">Loxostege sticticalis</name>
    <name type="common">Beet webworm moth</name>
    <dbReference type="NCBI Taxonomy" id="481309"/>
    <lineage>
        <taxon>Eukaryota</taxon>
        <taxon>Metazoa</taxon>
        <taxon>Ecdysozoa</taxon>
        <taxon>Arthropoda</taxon>
        <taxon>Hexapoda</taxon>
        <taxon>Insecta</taxon>
        <taxon>Pterygota</taxon>
        <taxon>Neoptera</taxon>
        <taxon>Endopterygota</taxon>
        <taxon>Lepidoptera</taxon>
        <taxon>Glossata</taxon>
        <taxon>Ditrysia</taxon>
        <taxon>Pyraloidea</taxon>
        <taxon>Crambidae</taxon>
        <taxon>Pyraustinae</taxon>
        <taxon>Loxostege</taxon>
    </lineage>
</organism>
<dbReference type="Pfam" id="PF25523">
    <property type="entry name" value="Ig_RIMBP2"/>
    <property type="match status" value="1"/>
</dbReference>
<dbReference type="SMART" id="SM00326">
    <property type="entry name" value="SH3"/>
    <property type="match status" value="3"/>
</dbReference>
<evidence type="ECO:0000256" key="4">
    <source>
        <dbReference type="PROSITE-ProRule" id="PRU00192"/>
    </source>
</evidence>
<dbReference type="InterPro" id="IPR013783">
    <property type="entry name" value="Ig-like_fold"/>
</dbReference>
<dbReference type="CDD" id="cd00063">
    <property type="entry name" value="FN3"/>
    <property type="match status" value="2"/>
</dbReference>
<protein>
    <recommendedName>
        <fullName evidence="10">RIMS-binding protein 2</fullName>
    </recommendedName>
</protein>
<gene>
    <name evidence="8" type="ORF">ABMA28_008870</name>
</gene>
<feature type="domain" description="Fibronectin type-III" evidence="7">
    <location>
        <begin position="598"/>
        <end position="688"/>
    </location>
</feature>
<dbReference type="InterPro" id="IPR035753">
    <property type="entry name" value="RIM-BP_SH3_2"/>
</dbReference>
<feature type="compositionally biased region" description="Low complexity" evidence="5">
    <location>
        <begin position="1088"/>
        <end position="1099"/>
    </location>
</feature>
<evidence type="ECO:0008006" key="10">
    <source>
        <dbReference type="Google" id="ProtNLM"/>
    </source>
</evidence>
<feature type="region of interest" description="Disordered" evidence="5">
    <location>
        <begin position="1415"/>
        <end position="1436"/>
    </location>
</feature>
<dbReference type="InterPro" id="IPR036028">
    <property type="entry name" value="SH3-like_dom_sf"/>
</dbReference>
<dbReference type="InterPro" id="IPR001452">
    <property type="entry name" value="SH3_domain"/>
</dbReference>
<feature type="compositionally biased region" description="Low complexity" evidence="5">
    <location>
        <begin position="1063"/>
        <end position="1075"/>
    </location>
</feature>
<dbReference type="Gene3D" id="2.60.40.10">
    <property type="entry name" value="Immunoglobulins"/>
    <property type="match status" value="3"/>
</dbReference>
<keyword evidence="3" id="KW-0677">Repeat</keyword>
<feature type="domain" description="SH3" evidence="6">
    <location>
        <begin position="1102"/>
        <end position="1170"/>
    </location>
</feature>
<evidence type="ECO:0000256" key="2">
    <source>
        <dbReference type="ARBA" id="ARBA00022443"/>
    </source>
</evidence>
<dbReference type="EMBL" id="JBEDNZ010000022">
    <property type="protein sequence ID" value="KAL0818398.1"/>
    <property type="molecule type" value="Genomic_DNA"/>
</dbReference>
<evidence type="ECO:0000313" key="8">
    <source>
        <dbReference type="EMBL" id="KAL0818398.1"/>
    </source>
</evidence>
<sequence length="1472" mass="155939">MNMSGYGGSMAGGGGDTDALSRRLRDAERARADAERAHADALAQLRSAQRSQFDAHNVEQLQSRARELEKKAALETVRCEELQLELSSALRARGGHGHSASSGGGWGAPQNQPASEIERIMAKIEQDNRILAELEHTRSTTHGMQSSGSNQALGEFHSPTPSPLPHSYTSTAGHAAICQSNTMPTLSTLHATGQFTAPSSNSVAYSMSTHNPTSYSNPVSAYSTNSYLTNPHQVTFTNPVTAPLGNNISQISSTLAGLQSNLQNITGNVSGMNLGGGLTGSGLTGSGLAGSGLTSCLNNVQTSLSGGLTSTLSGIQSSLTSALNPLSNITGGTQLGNLNTSLSGTNAYGTGTYTNPLLSSGLGTNAMNIKLKPLDEIDLGLGRYGTTTTGVGRVATPVTPHQPSWSLGLDSQFGPDRIAVMDSGFSHDRNQRALSRIMPNSGLEMDVRNTHFMNGAATNEPQVDMLDIPGKGRCCVYIARFSYDPPENRVSRIESAEGELSICAGDYLLVWGPPDPNASMLDAELLDGRRGLVPANFVQRLVGDDLLEFHQAVVTTLRDVDESATTAVSDLSLSRDVARLSEVADISEGPEDDDNVPAPRQLTLERQLNKSVLIGWTAPEGVQQANIESYHVYVDGVLKTTVKASERTRALVEGVDSNRPHRISVRSVTASRRTSRDAACTMVIGRDTANMGPTCVRASGVTCSQAVISWLPANSNHQHVVCVNNVEVRTVKPGVYRHTITGLSPSTQYRVTVRAKHLRAGPPSGIPIEEAPGAYTDFRTLPKGLPDPPNEIMVEAGPQDGTLLVTWQPVLRPPASGPVTGYAVYADGKKVTDVDSPTGDHALIDIGKLIGLNPKCVTVRTKSRDSQSSDSAPTPIPPAVLRGVASRMPRGPTGPNQMGPGFRVPQRPQPYQQQQQVIEHDENLSDKEIFPTTNRHDQHAAQPTSGFGTGLLKSIFDKITPSQSGIPAIEITKEGATELGSEDEEATRRRPQQPSQPAQASQQQSGPPYPSTPAYHGTQQPPYPPGGPFPSSQQAPYPGQPQQFQNPPPRNHHERGRPPNPHQQQQQAQQGNQYGPRGGPAPGPRGPQPGQRHQQQGHPQSKRSRYFIALFDYDPATMSPNPESCDEELPFSEGDTIKVWGDKDADGFYWGECRGRRGYVPHNMVMEVSEQDVAGQQAAQAVAVAKPRDRWNDAYQNQPVRRMVALYDYDPQELSPNVDADAELSFQTGQIIHVYGEMDDDGFFMAEIEGVRGLVPSNFLTEANDQYAPGQTSQGAGMGGRGAGGVGPGNAGAGAGRGRGAPPGPGARGPPPPPRDNVAPAPRNHHRKADACPLPPSQLDHNTCASNPEQANSQARARGAATAQPASTIARTSAGNVGTPTVQSPGTAAGTPLATTGVTSSVAGTTAVTVSPARRAGPAVVPAPTAQPLQPAQPPTAQPNLMQKFSEMTAPGGDILSKGKELIFMKFGLGGK</sequence>